<keyword evidence="2" id="KW-0418">Kinase</keyword>
<dbReference type="InterPro" id="IPR050482">
    <property type="entry name" value="Sensor_HK_TwoCompSys"/>
</dbReference>
<sequence>MRAVTEDLRGQPESGIAPESDRSVQDEVTWLRHALEAAKVQLGARTVALIELQQRFDHLTDELRREQQLFSHLMHKREQEREQLAQDIHDALAQNLLALRIDVAMFASRTAGAHGRLHERTEQVLSHVDVAIRNARGLINELHPPVLELGLLAAMEWLTARFRRETLLGCTLAVPDDAACNAIAPPAELALYRILREALENVHRHAHATLVEVVLKTDGDWVELSVADNGIGIAAGQRGKPDAYGLQMVAECLAGMRGELILEANKPGKGCRFIARMPFSSAAAAPPL</sequence>
<evidence type="ECO:0000313" key="8">
    <source>
        <dbReference type="Proteomes" id="UP000484015"/>
    </source>
</evidence>
<dbReference type="OrthoDB" id="9797605at2"/>
<feature type="region of interest" description="Disordered" evidence="5">
    <location>
        <begin position="1"/>
        <end position="22"/>
    </location>
</feature>
<dbReference type="SUPFAM" id="SSF55874">
    <property type="entry name" value="ATPase domain of HSP90 chaperone/DNA topoisomerase II/histidine kinase"/>
    <property type="match status" value="1"/>
</dbReference>
<dbReference type="GO" id="GO:0046983">
    <property type="term" value="F:protein dimerization activity"/>
    <property type="evidence" value="ECO:0007669"/>
    <property type="project" value="InterPro"/>
</dbReference>
<feature type="coiled-coil region" evidence="4">
    <location>
        <begin position="49"/>
        <end position="94"/>
    </location>
</feature>
<feature type="domain" description="Histidine kinase/HSP90-like ATPase" evidence="6">
    <location>
        <begin position="186"/>
        <end position="281"/>
    </location>
</feature>
<dbReference type="CDD" id="cd16917">
    <property type="entry name" value="HATPase_UhpB-NarQ-NarX-like"/>
    <property type="match status" value="1"/>
</dbReference>
<dbReference type="InterPro" id="IPR011712">
    <property type="entry name" value="Sig_transdc_His_kin_sub3_dim/P"/>
</dbReference>
<dbReference type="Gene3D" id="1.20.5.1930">
    <property type="match status" value="1"/>
</dbReference>
<reference evidence="7 8" key="1">
    <citation type="submission" date="2019-11" db="EMBL/GenBank/DDBJ databases">
        <title>Type strains purchased from KCTC, JCM and DSMZ.</title>
        <authorList>
            <person name="Lu H."/>
        </authorList>
    </citation>
    <scope>NUCLEOTIDE SEQUENCE [LARGE SCALE GENOMIC DNA]</scope>
    <source>
        <strain evidence="7 8">KCTC 42409</strain>
    </source>
</reference>
<dbReference type="EMBL" id="WNLA01000004">
    <property type="protein sequence ID" value="MTW02258.1"/>
    <property type="molecule type" value="Genomic_DNA"/>
</dbReference>
<comment type="caution">
    <text evidence="7">The sequence shown here is derived from an EMBL/GenBank/DDBJ whole genome shotgun (WGS) entry which is preliminary data.</text>
</comment>
<feature type="compositionally biased region" description="Basic and acidic residues" evidence="5">
    <location>
        <begin position="1"/>
        <end position="10"/>
    </location>
</feature>
<evidence type="ECO:0000259" key="6">
    <source>
        <dbReference type="SMART" id="SM00387"/>
    </source>
</evidence>
<dbReference type="PANTHER" id="PTHR24421:SF58">
    <property type="entry name" value="SIGNAL TRANSDUCTION HISTIDINE-PROTEIN KINASE_PHOSPHATASE UHPB"/>
    <property type="match status" value="1"/>
</dbReference>
<dbReference type="Pfam" id="PF02518">
    <property type="entry name" value="HATPase_c"/>
    <property type="match status" value="1"/>
</dbReference>
<dbReference type="AlphaFoldDB" id="A0A6L6PZ46"/>
<dbReference type="PANTHER" id="PTHR24421">
    <property type="entry name" value="NITRATE/NITRITE SENSOR PROTEIN NARX-RELATED"/>
    <property type="match status" value="1"/>
</dbReference>
<keyword evidence="1" id="KW-0808">Transferase</keyword>
<dbReference type="InterPro" id="IPR036890">
    <property type="entry name" value="HATPase_C_sf"/>
</dbReference>
<evidence type="ECO:0000256" key="1">
    <source>
        <dbReference type="ARBA" id="ARBA00022679"/>
    </source>
</evidence>
<organism evidence="7 8">
    <name type="scientific">Pseudoduganella ginsengisoli</name>
    <dbReference type="NCBI Taxonomy" id="1462440"/>
    <lineage>
        <taxon>Bacteria</taxon>
        <taxon>Pseudomonadati</taxon>
        <taxon>Pseudomonadota</taxon>
        <taxon>Betaproteobacteria</taxon>
        <taxon>Burkholderiales</taxon>
        <taxon>Oxalobacteraceae</taxon>
        <taxon>Telluria group</taxon>
        <taxon>Pseudoduganella</taxon>
    </lineage>
</organism>
<evidence type="ECO:0000313" key="7">
    <source>
        <dbReference type="EMBL" id="MTW02258.1"/>
    </source>
</evidence>
<evidence type="ECO:0000256" key="5">
    <source>
        <dbReference type="SAM" id="MobiDB-lite"/>
    </source>
</evidence>
<dbReference type="GO" id="GO:0000155">
    <property type="term" value="F:phosphorelay sensor kinase activity"/>
    <property type="evidence" value="ECO:0007669"/>
    <property type="project" value="InterPro"/>
</dbReference>
<dbReference type="GO" id="GO:0016020">
    <property type="term" value="C:membrane"/>
    <property type="evidence" value="ECO:0007669"/>
    <property type="project" value="InterPro"/>
</dbReference>
<proteinExistence type="predicted"/>
<accession>A0A6L6PZ46</accession>
<dbReference type="SMART" id="SM00387">
    <property type="entry name" value="HATPase_c"/>
    <property type="match status" value="1"/>
</dbReference>
<dbReference type="Gene3D" id="3.30.565.10">
    <property type="entry name" value="Histidine kinase-like ATPase, C-terminal domain"/>
    <property type="match status" value="1"/>
</dbReference>
<protein>
    <recommendedName>
        <fullName evidence="6">Histidine kinase/HSP90-like ATPase domain-containing protein</fullName>
    </recommendedName>
</protein>
<keyword evidence="4" id="KW-0175">Coiled coil</keyword>
<evidence type="ECO:0000256" key="4">
    <source>
        <dbReference type="SAM" id="Coils"/>
    </source>
</evidence>
<keyword evidence="3" id="KW-0902">Two-component regulatory system</keyword>
<keyword evidence="8" id="KW-1185">Reference proteome</keyword>
<gene>
    <name evidence="7" type="ORF">GM668_09145</name>
</gene>
<dbReference type="Pfam" id="PF07730">
    <property type="entry name" value="HisKA_3"/>
    <property type="match status" value="1"/>
</dbReference>
<evidence type="ECO:0000256" key="3">
    <source>
        <dbReference type="ARBA" id="ARBA00023012"/>
    </source>
</evidence>
<evidence type="ECO:0000256" key="2">
    <source>
        <dbReference type="ARBA" id="ARBA00022777"/>
    </source>
</evidence>
<dbReference type="Proteomes" id="UP000484015">
    <property type="component" value="Unassembled WGS sequence"/>
</dbReference>
<dbReference type="InterPro" id="IPR003594">
    <property type="entry name" value="HATPase_dom"/>
</dbReference>
<name>A0A6L6PZ46_9BURK</name>